<accession>A0A9Q0RNM5</accession>
<dbReference type="AlphaFoldDB" id="A0A9Q0RNM5"/>
<evidence type="ECO:0000259" key="1">
    <source>
        <dbReference type="Pfam" id="PF19427"/>
    </source>
</evidence>
<dbReference type="GO" id="GO:0009786">
    <property type="term" value="P:regulation of asymmetric cell division"/>
    <property type="evidence" value="ECO:0007669"/>
    <property type="project" value="TreeGrafter"/>
</dbReference>
<evidence type="ECO:0000313" key="3">
    <source>
        <dbReference type="Proteomes" id="UP001142055"/>
    </source>
</evidence>
<dbReference type="InterPro" id="IPR045789">
    <property type="entry name" value="Insc_C"/>
</dbReference>
<dbReference type="EMBL" id="JAPWDV010000002">
    <property type="protein sequence ID" value="KAJ6220929.1"/>
    <property type="molecule type" value="Genomic_DNA"/>
</dbReference>
<dbReference type="Pfam" id="PF19427">
    <property type="entry name" value="Insc_C"/>
    <property type="match status" value="1"/>
</dbReference>
<dbReference type="GO" id="GO:0045179">
    <property type="term" value="C:apical cortex"/>
    <property type="evidence" value="ECO:0007669"/>
    <property type="project" value="TreeGrafter"/>
</dbReference>
<dbReference type="GO" id="GO:0008356">
    <property type="term" value="P:asymmetric cell division"/>
    <property type="evidence" value="ECO:0007669"/>
    <property type="project" value="InterPro"/>
</dbReference>
<sequence length="481" mass="54833">MVIYEQIPMHQPNRTIRSRKRFGVCSYPETYFELFNHESPLRAWLTELQSLTEVESLTALQAKSVATTPESFEALSIRNAQIAIQQIRKKSSIIIEELDSIIDSLPVTTHGLCYLYESFSVTCSRIKPVVEQCRRKGCDYATNKQLSHDVLMICEQTLKFMDTFLAKDNVNNAQIEAYARKLKENFGELVDITIKKECQILISSLDKKNSHLCLKWSLLALWQLTQNDPYMCRLFIENQNIIKNLVDIVRNYCNVSLDEMHQVKGAAVRVLTYLSANLRTEIRDRRILLMITAALANISFLNTDSIVKYDTLTILLNELRNRHDEFDDQLLKDQIVTLLANMSHHHPLQVVSSGGLIFLLSILHSDMYTSQNGSSNDVATRLDSTRIQQKIAVALARLGGHRSTAKIVYKLNGLNKLVQLCKDAKQRHFSDTVLLASLAAIKRLAQSLGRTPFKELNATDLIDMKLQDSFAQYSARYESLV</sequence>
<dbReference type="InterPro" id="IPR011989">
    <property type="entry name" value="ARM-like"/>
</dbReference>
<dbReference type="PANTHER" id="PTHR21386">
    <property type="entry name" value="INSCUTEABLE"/>
    <property type="match status" value="1"/>
</dbReference>
<feature type="domain" description="Protein inscuteable homologue C-terminal" evidence="1">
    <location>
        <begin position="285"/>
        <end position="480"/>
    </location>
</feature>
<name>A0A9Q0RNM5_BLOTA</name>
<dbReference type="PANTHER" id="PTHR21386:SF0">
    <property type="entry name" value="PROTEIN INSCUTEABLE HOMOLOG"/>
    <property type="match status" value="1"/>
</dbReference>
<dbReference type="Gene3D" id="1.25.10.10">
    <property type="entry name" value="Leucine-rich Repeat Variant"/>
    <property type="match status" value="1"/>
</dbReference>
<evidence type="ECO:0000313" key="2">
    <source>
        <dbReference type="EMBL" id="KAJ6220929.1"/>
    </source>
</evidence>
<dbReference type="InterPro" id="IPR039921">
    <property type="entry name" value="Inscuteable"/>
</dbReference>
<comment type="caution">
    <text evidence="2">The sequence shown here is derived from an EMBL/GenBank/DDBJ whole genome shotgun (WGS) entry which is preliminary data.</text>
</comment>
<dbReference type="GO" id="GO:0045176">
    <property type="term" value="P:apical protein localization"/>
    <property type="evidence" value="ECO:0007669"/>
    <property type="project" value="TreeGrafter"/>
</dbReference>
<dbReference type="GO" id="GO:0008093">
    <property type="term" value="F:cytoskeletal anchor activity"/>
    <property type="evidence" value="ECO:0007669"/>
    <property type="project" value="TreeGrafter"/>
</dbReference>
<dbReference type="InterPro" id="IPR016024">
    <property type="entry name" value="ARM-type_fold"/>
</dbReference>
<protein>
    <recommendedName>
        <fullName evidence="1">Protein inscuteable homologue C-terminal domain-containing protein</fullName>
    </recommendedName>
</protein>
<proteinExistence type="predicted"/>
<reference evidence="2" key="1">
    <citation type="submission" date="2022-12" db="EMBL/GenBank/DDBJ databases">
        <title>Genome assemblies of Blomia tropicalis.</title>
        <authorList>
            <person name="Cui Y."/>
        </authorList>
    </citation>
    <scope>NUCLEOTIDE SEQUENCE</scope>
    <source>
        <tissue evidence="2">Adult mites</tissue>
    </source>
</reference>
<keyword evidence="3" id="KW-1185">Reference proteome</keyword>
<gene>
    <name evidence="2" type="ORF">RDWZM_006741</name>
</gene>
<organism evidence="2 3">
    <name type="scientific">Blomia tropicalis</name>
    <name type="common">Mite</name>
    <dbReference type="NCBI Taxonomy" id="40697"/>
    <lineage>
        <taxon>Eukaryota</taxon>
        <taxon>Metazoa</taxon>
        <taxon>Ecdysozoa</taxon>
        <taxon>Arthropoda</taxon>
        <taxon>Chelicerata</taxon>
        <taxon>Arachnida</taxon>
        <taxon>Acari</taxon>
        <taxon>Acariformes</taxon>
        <taxon>Sarcoptiformes</taxon>
        <taxon>Astigmata</taxon>
        <taxon>Glycyphagoidea</taxon>
        <taxon>Echimyopodidae</taxon>
        <taxon>Blomia</taxon>
    </lineage>
</organism>
<dbReference type="SUPFAM" id="SSF48371">
    <property type="entry name" value="ARM repeat"/>
    <property type="match status" value="1"/>
</dbReference>
<dbReference type="OMA" id="YMCRLFI"/>
<dbReference type="GO" id="GO:0000132">
    <property type="term" value="P:establishment of mitotic spindle orientation"/>
    <property type="evidence" value="ECO:0007669"/>
    <property type="project" value="TreeGrafter"/>
</dbReference>
<dbReference type="Proteomes" id="UP001142055">
    <property type="component" value="Chromosome 2"/>
</dbReference>